<protein>
    <submittedName>
        <fullName evidence="5">MerR family transcriptional regulator</fullName>
    </submittedName>
</protein>
<dbReference type="EMBL" id="SOCP01000011">
    <property type="protein sequence ID" value="TDV46102.1"/>
    <property type="molecule type" value="Genomic_DNA"/>
</dbReference>
<dbReference type="Pfam" id="PF13411">
    <property type="entry name" value="MerR_1"/>
    <property type="match status" value="1"/>
</dbReference>
<name>A0A4R7VAS8_9PSEU</name>
<evidence type="ECO:0000313" key="6">
    <source>
        <dbReference type="Proteomes" id="UP000294927"/>
    </source>
</evidence>
<evidence type="ECO:0000256" key="2">
    <source>
        <dbReference type="ARBA" id="ARBA00023125"/>
    </source>
</evidence>
<dbReference type="PROSITE" id="PS50937">
    <property type="entry name" value="HTH_MERR_2"/>
    <property type="match status" value="1"/>
</dbReference>
<proteinExistence type="predicted"/>
<dbReference type="Proteomes" id="UP000294927">
    <property type="component" value="Unassembled WGS sequence"/>
</dbReference>
<reference evidence="5 6" key="1">
    <citation type="submission" date="2019-03" db="EMBL/GenBank/DDBJ databases">
        <title>Genomic Encyclopedia of Archaeal and Bacterial Type Strains, Phase II (KMG-II): from individual species to whole genera.</title>
        <authorList>
            <person name="Goeker M."/>
        </authorList>
    </citation>
    <scope>NUCLEOTIDE SEQUENCE [LARGE SCALE GENOMIC DNA]</scope>
    <source>
        <strain evidence="5 6">DSM 45499</strain>
    </source>
</reference>
<accession>A0A4R7VAS8</accession>
<dbReference type="PRINTS" id="PR00040">
    <property type="entry name" value="HTHMERR"/>
</dbReference>
<dbReference type="Gene3D" id="1.10.1660.10">
    <property type="match status" value="1"/>
</dbReference>
<dbReference type="SUPFAM" id="SSF46955">
    <property type="entry name" value="Putative DNA-binding domain"/>
    <property type="match status" value="1"/>
</dbReference>
<keyword evidence="1" id="KW-0805">Transcription regulation</keyword>
<keyword evidence="2" id="KW-0238">DNA-binding</keyword>
<dbReference type="InterPro" id="IPR047057">
    <property type="entry name" value="MerR_fam"/>
</dbReference>
<evidence type="ECO:0000256" key="3">
    <source>
        <dbReference type="ARBA" id="ARBA00023163"/>
    </source>
</evidence>
<dbReference type="SMART" id="SM00422">
    <property type="entry name" value="HTH_MERR"/>
    <property type="match status" value="1"/>
</dbReference>
<comment type="caution">
    <text evidence="5">The sequence shown here is derived from an EMBL/GenBank/DDBJ whole genome shotgun (WGS) entry which is preliminary data.</text>
</comment>
<feature type="domain" description="HTH merR-type" evidence="4">
    <location>
        <begin position="1"/>
        <end position="69"/>
    </location>
</feature>
<keyword evidence="3" id="KW-0804">Transcription</keyword>
<dbReference type="GO" id="GO:0003677">
    <property type="term" value="F:DNA binding"/>
    <property type="evidence" value="ECO:0007669"/>
    <property type="project" value="UniProtKB-KW"/>
</dbReference>
<dbReference type="PANTHER" id="PTHR30204">
    <property type="entry name" value="REDOX-CYCLING DRUG-SENSING TRANSCRIPTIONAL ACTIVATOR SOXR"/>
    <property type="match status" value="1"/>
</dbReference>
<gene>
    <name evidence="5" type="ORF">CLV71_11160</name>
</gene>
<evidence type="ECO:0000313" key="5">
    <source>
        <dbReference type="EMBL" id="TDV46102.1"/>
    </source>
</evidence>
<dbReference type="AlphaFoldDB" id="A0A4R7VAS8"/>
<dbReference type="OrthoDB" id="9802039at2"/>
<organism evidence="5 6">
    <name type="scientific">Actinophytocola oryzae</name>
    <dbReference type="NCBI Taxonomy" id="502181"/>
    <lineage>
        <taxon>Bacteria</taxon>
        <taxon>Bacillati</taxon>
        <taxon>Actinomycetota</taxon>
        <taxon>Actinomycetes</taxon>
        <taxon>Pseudonocardiales</taxon>
        <taxon>Pseudonocardiaceae</taxon>
    </lineage>
</organism>
<evidence type="ECO:0000259" key="4">
    <source>
        <dbReference type="PROSITE" id="PS50937"/>
    </source>
</evidence>
<dbReference type="PROSITE" id="PS00552">
    <property type="entry name" value="HTH_MERR_1"/>
    <property type="match status" value="1"/>
</dbReference>
<dbReference type="InterPro" id="IPR009061">
    <property type="entry name" value="DNA-bd_dom_put_sf"/>
</dbReference>
<keyword evidence="6" id="KW-1185">Reference proteome</keyword>
<dbReference type="PANTHER" id="PTHR30204:SF94">
    <property type="entry name" value="HEAVY METAL-DEPENDENT TRANSCRIPTIONAL REGULATOR HI_0293-RELATED"/>
    <property type="match status" value="1"/>
</dbReference>
<dbReference type="RefSeq" id="WP_133905772.1">
    <property type="nucleotide sequence ID" value="NZ_SOCP01000011.1"/>
</dbReference>
<dbReference type="GO" id="GO:0003700">
    <property type="term" value="F:DNA-binding transcription factor activity"/>
    <property type="evidence" value="ECO:0007669"/>
    <property type="project" value="InterPro"/>
</dbReference>
<evidence type="ECO:0000256" key="1">
    <source>
        <dbReference type="ARBA" id="ARBA00023015"/>
    </source>
</evidence>
<dbReference type="InterPro" id="IPR000551">
    <property type="entry name" value="MerR-type_HTH_dom"/>
</dbReference>
<sequence>MRVAELAAAAGVAPDTVRYYERSGLLAPPPRTSGGYRTFPPSAVDRLRFIQGCQRLGLRLKEIAELLSVRDTGECPCEPAADLLRHRLAEIDAEMARLAALRTDLTAMVASVPDGPCQDPAPGTSWCAPGEEVIP</sequence>